<reference evidence="4" key="3">
    <citation type="submission" date="2023-06" db="EMBL/GenBank/DDBJ databases">
        <title>Itaconate inhibition of nontuberculous mycobacteria.</title>
        <authorList>
            <person name="Spilker T."/>
        </authorList>
    </citation>
    <scope>NUCLEOTIDE SEQUENCE [LARGE SCALE GENOMIC DNA]</scope>
    <source>
        <strain evidence="4">FLAC1071</strain>
    </source>
</reference>
<evidence type="ECO:0000313" key="2">
    <source>
        <dbReference type="EMBL" id="MDM3929543.1"/>
    </source>
</evidence>
<dbReference type="Proteomes" id="UP001529272">
    <property type="component" value="Unassembled WGS sequence"/>
</dbReference>
<evidence type="ECO:0000313" key="4">
    <source>
        <dbReference type="Proteomes" id="UP001529272"/>
    </source>
</evidence>
<name>A0A220YH54_MYCIT</name>
<keyword evidence="4" id="KW-1185">Reference proteome</keyword>
<dbReference type="AlphaFoldDB" id="A0A220YH54"/>
<dbReference type="PANTHER" id="PTHR43422">
    <property type="entry name" value="THIAMINE THIAZOLE SYNTHASE"/>
    <property type="match status" value="1"/>
</dbReference>
<evidence type="ECO:0000313" key="3">
    <source>
        <dbReference type="Proteomes" id="UP000198286"/>
    </source>
</evidence>
<reference evidence="2 4" key="2">
    <citation type="submission" date="2023-06" db="EMBL/GenBank/DDBJ databases">
        <title>Itaconate inhibition of nontuberculous mycobacteria.</title>
        <authorList>
            <person name="Breen P."/>
            <person name="Zimbric M."/>
            <person name="Caverly L."/>
        </authorList>
    </citation>
    <scope>NUCLEOTIDE SEQUENCE [LARGE SCALE GENOMIC DNA]</scope>
    <source>
        <strain evidence="2 4">FLAC1071</strain>
    </source>
</reference>
<dbReference type="EMBL" id="JASZZX010000040">
    <property type="protein sequence ID" value="MDM3929543.1"/>
    <property type="molecule type" value="Genomic_DNA"/>
</dbReference>
<organism evidence="1 3">
    <name type="scientific">Mycobacterium intracellulare subsp. chimaera</name>
    <dbReference type="NCBI Taxonomy" id="222805"/>
    <lineage>
        <taxon>Bacteria</taxon>
        <taxon>Bacillati</taxon>
        <taxon>Actinomycetota</taxon>
        <taxon>Actinomycetes</taxon>
        <taxon>Mycobacteriales</taxon>
        <taxon>Mycobacteriaceae</taxon>
        <taxon>Mycobacterium</taxon>
        <taxon>Mycobacterium avium complex (MAC)</taxon>
    </lineage>
</organism>
<dbReference type="RefSeq" id="WP_226057887.1">
    <property type="nucleotide sequence ID" value="NZ_CP015267.1"/>
</dbReference>
<evidence type="ECO:0000313" key="1">
    <source>
        <dbReference type="EMBL" id="ASL16931.1"/>
    </source>
</evidence>
<dbReference type="Proteomes" id="UP000198286">
    <property type="component" value="Chromosome"/>
</dbReference>
<accession>A0A220YH54</accession>
<proteinExistence type="predicted"/>
<sequence length="406" mass="45214">MDQLLPGFLDELVAGGARVWNDGDLSRLCISFNGHRFQPSGRIPDPESLAMYYVHRPFLEWKLRRRVTAIPNVRIVEGHDAVRLTSTPLKHRVTGVVVARRDSGTEKVLSADLVVDATGRGSRTPVFLDELGYPRPREDELRVHVTYAGLPVHVPPGALREYIAFAAPQPSRPRGYAMFAGQNDTYMLAVQTVAGQPAPTDRAALLDCLSEMAPPHVLAAARRAEPLADITQYRFPSNRWRRYDKLTRMPSGLIVIGDALCNFNPLYGQGMSVAAIEALALRDCLQRGHRDLPRRFFRRSAKEIRVAWRAAVSSDLALPQIAGKRPMSILLTNAYLERVLAAAETEPALVQQFLRSLNMIDPPSRLLRPQMVARVIRASRRRAGGGQTHVPTTADAVRIEHPQEQI</sequence>
<dbReference type="EMBL" id="CP015267">
    <property type="protein sequence ID" value="ASL16931.1"/>
    <property type="molecule type" value="Genomic_DNA"/>
</dbReference>
<dbReference type="SUPFAM" id="SSF51905">
    <property type="entry name" value="FAD/NAD(P)-binding domain"/>
    <property type="match status" value="1"/>
</dbReference>
<dbReference type="InterPro" id="IPR036188">
    <property type="entry name" value="FAD/NAD-bd_sf"/>
</dbReference>
<dbReference type="Gene3D" id="3.50.50.60">
    <property type="entry name" value="FAD/NAD(P)-binding domain"/>
    <property type="match status" value="1"/>
</dbReference>
<gene>
    <name evidence="1" type="ORF">MYCOZU2_04566</name>
    <name evidence="2" type="ORF">QRB35_26560</name>
</gene>
<dbReference type="PANTHER" id="PTHR43422:SF3">
    <property type="entry name" value="THIAMINE THIAZOLE SYNTHASE"/>
    <property type="match status" value="1"/>
</dbReference>
<reference evidence="2" key="4">
    <citation type="submission" date="2023-06" db="EMBL/GenBank/DDBJ databases">
        <authorList>
            <person name="Spilker T."/>
        </authorList>
    </citation>
    <scope>NUCLEOTIDE SEQUENCE</scope>
    <source>
        <strain evidence="2">FLAC1071</strain>
    </source>
</reference>
<protein>
    <submittedName>
        <fullName evidence="1">2-polyprenyl-6-methoxyphenol hydroxylase-like oxidoreductase</fullName>
    </submittedName>
</protein>
<reference evidence="1 3" key="1">
    <citation type="journal article" date="2017" name="Lancet Infect. Dis.">
        <title>Global outbreak of severe Mycobacterium chimaera disease after cardiac surgery: a molecular epidemiological study.</title>
        <authorList>
            <person name="van Ingen J."/>
            <person name="Kohl T."/>
            <person name="Kranzer K."/>
            <person name="Hasse B."/>
            <person name="Keller P."/>
            <person name="Szafranska A."/>
            <person name="Hillemann D."/>
            <person name="Chand M."/>
            <person name="Schreiber P."/>
            <person name="Sommerstein R."/>
            <person name="Berger C."/>
            <person name="Genoni M."/>
            <person name="Ruegg C."/>
            <person name="Troillet N."/>
            <person name="Widmer A.F."/>
            <person name="Becker S.L."/>
            <person name="Herrmann M."/>
            <person name="Eckmanns T."/>
            <person name="Haller S."/>
            <person name="Hoeller C."/>
            <person name="Debast S.B."/>
            <person name="Wolfhagen M.J."/>
            <person name="Hopman J."/>
            <person name="Kluytmans J."/>
            <person name="Langelaar M."/>
            <person name="Notermans D.W."/>
            <person name="ten Oever J."/>
            <person name="van den Barselaar P."/>
            <person name="Vonk A.B.A."/>
            <person name="Vos M.C."/>
            <person name="Ahmed N."/>
            <person name="Brown T."/>
            <person name="Crook D."/>
            <person name="Lamagni T."/>
            <person name="Phin N."/>
            <person name="Smith E.G."/>
            <person name="Zambon M."/>
            <person name="Serr A."/>
            <person name="Goetting T."/>
            <person name="Ebner W."/>
            <person name="Thuermer A."/>
            <person name="Utpatel C."/>
            <person name="Sproer C."/>
            <person name="Bunk B."/>
            <person name="Nubel U."/>
            <person name="Bloemberg G."/>
            <person name="Bottger E."/>
            <person name="Niemann S."/>
            <person name="Wagner D."/>
            <person name="Sax H."/>
        </authorList>
    </citation>
    <scope>NUCLEOTIDE SEQUENCE [LARGE SCALE GENOMIC DNA]</scope>
    <source>
        <strain evidence="1 3">ZUERICH-2</strain>
    </source>
</reference>